<evidence type="ECO:0000256" key="2">
    <source>
        <dbReference type="ARBA" id="ARBA00012705"/>
    </source>
</evidence>
<dbReference type="PANTHER" id="PTHR18919:SF107">
    <property type="entry name" value="ACETYL-COA ACETYLTRANSFERASE, CYTOSOLIC"/>
    <property type="match status" value="1"/>
</dbReference>
<dbReference type="SUPFAM" id="SSF53901">
    <property type="entry name" value="Thiolase-like"/>
    <property type="match status" value="2"/>
</dbReference>
<evidence type="ECO:0000256" key="7">
    <source>
        <dbReference type="SAM" id="MobiDB-lite"/>
    </source>
</evidence>
<reference evidence="11" key="1">
    <citation type="submission" date="2017-03" db="EMBL/GenBank/DDBJ databases">
        <authorList>
            <person name="Lund M.B."/>
        </authorList>
    </citation>
    <scope>NUCLEOTIDE SEQUENCE [LARGE SCALE GENOMIC DNA]</scope>
</reference>
<dbReference type="InterPro" id="IPR016039">
    <property type="entry name" value="Thiolase-like"/>
</dbReference>
<evidence type="ECO:0000259" key="8">
    <source>
        <dbReference type="Pfam" id="PF00108"/>
    </source>
</evidence>
<name>A0A2A6FS14_9MICO</name>
<dbReference type="EC" id="2.3.1.9" evidence="2"/>
<feature type="compositionally biased region" description="Low complexity" evidence="7">
    <location>
        <begin position="395"/>
        <end position="416"/>
    </location>
</feature>
<dbReference type="InterPro" id="IPR020616">
    <property type="entry name" value="Thiolase_N"/>
</dbReference>
<evidence type="ECO:0000256" key="4">
    <source>
        <dbReference type="ARBA" id="ARBA00023315"/>
    </source>
</evidence>
<sequence>MTTADAPVLLTPFRTAVGSIGRGFATHTVDALAAPVLAAVAQAVAGAGIPIDDLLLGNCLGPGGNIARVSALRAGLGLNVPAVTVDRQCGSGLDAVLQAVARVAAGHAQLVLAGGAESASTAPWRYWPPEPGTDVPRHRYERAPFAPVGMSDPEMGPAADALAAHYSISRERQDAWAARSHHRATRTQASGGFVAEIVPVGVPGTLGTAGTLGTPGTPETAGTLGTPGVNTTIATDDRPRAALTITTLARFPAAFTPGGTVTAGNSCGISDGAAALAVTTETVRQRLGVPGLRVIATAVTAGDSALPGIGAATAIQGVCQRAGVVPGEIAHVEITEAFAAQVLAVTDVVGIDEDTVSSQGGAIALGHPWGASGAILLVRLAARMGTLSPLSGSDTATYPGSTTHPTTPHPDNTAHTQPSERSGLKQYRSRTLGLAACSIGGGQGIAILVERVG</sequence>
<dbReference type="Pfam" id="PF02803">
    <property type="entry name" value="Thiolase_C"/>
    <property type="match status" value="1"/>
</dbReference>
<keyword evidence="4 6" id="KW-0012">Acyltransferase</keyword>
<dbReference type="Pfam" id="PF00108">
    <property type="entry name" value="Thiolase_N"/>
    <property type="match status" value="1"/>
</dbReference>
<dbReference type="InterPro" id="IPR002155">
    <property type="entry name" value="Thiolase"/>
</dbReference>
<evidence type="ECO:0000313" key="10">
    <source>
        <dbReference type="EMBL" id="PDQ35470.1"/>
    </source>
</evidence>
<evidence type="ECO:0000256" key="5">
    <source>
        <dbReference type="ARBA" id="ARBA00040529"/>
    </source>
</evidence>
<dbReference type="AlphaFoldDB" id="A0A2A6FS14"/>
<dbReference type="Gene3D" id="3.40.47.10">
    <property type="match status" value="1"/>
</dbReference>
<dbReference type="CDD" id="cd00751">
    <property type="entry name" value="thiolase"/>
    <property type="match status" value="1"/>
</dbReference>
<dbReference type="NCBIfam" id="TIGR01930">
    <property type="entry name" value="AcCoA-C-Actrans"/>
    <property type="match status" value="1"/>
</dbReference>
<proteinExistence type="inferred from homology"/>
<dbReference type="PIRSF" id="PIRSF000429">
    <property type="entry name" value="Ac-CoA_Ac_transf"/>
    <property type="match status" value="1"/>
</dbReference>
<feature type="region of interest" description="Disordered" evidence="7">
    <location>
        <begin position="392"/>
        <end position="425"/>
    </location>
</feature>
<feature type="domain" description="Thiolase N-terminal" evidence="8">
    <location>
        <begin position="13"/>
        <end position="281"/>
    </location>
</feature>
<comment type="caution">
    <text evidence="10">The sequence shown here is derived from an EMBL/GenBank/DDBJ whole genome shotgun (WGS) entry which is preliminary data.</text>
</comment>
<organism evidence="10 11">
    <name type="scientific">Candidatus Lumbricidiphila eiseniae</name>
    <dbReference type="NCBI Taxonomy" id="1969409"/>
    <lineage>
        <taxon>Bacteria</taxon>
        <taxon>Bacillati</taxon>
        <taxon>Actinomycetota</taxon>
        <taxon>Actinomycetes</taxon>
        <taxon>Micrococcales</taxon>
        <taxon>Microbacteriaceae</taxon>
        <taxon>Candidatus Lumbricidiphila</taxon>
    </lineage>
</organism>
<dbReference type="InterPro" id="IPR020617">
    <property type="entry name" value="Thiolase_C"/>
</dbReference>
<comment type="similarity">
    <text evidence="1 6">Belongs to the thiolase-like superfamily. Thiolase family.</text>
</comment>
<evidence type="ECO:0000256" key="1">
    <source>
        <dbReference type="ARBA" id="ARBA00010982"/>
    </source>
</evidence>
<dbReference type="PANTHER" id="PTHR18919">
    <property type="entry name" value="ACETYL-COA C-ACYLTRANSFERASE"/>
    <property type="match status" value="1"/>
</dbReference>
<feature type="domain" description="Thiolase C-terminal" evidence="9">
    <location>
        <begin position="294"/>
        <end position="384"/>
    </location>
</feature>
<keyword evidence="3 6" id="KW-0808">Transferase</keyword>
<accession>A0A2A6FS14</accession>
<gene>
    <name evidence="10" type="ORF">B5766_05930</name>
</gene>
<dbReference type="Proteomes" id="UP000219994">
    <property type="component" value="Unassembled WGS sequence"/>
</dbReference>
<protein>
    <recommendedName>
        <fullName evidence="5">Probable acetyl-CoA acetyltransferase</fullName>
        <ecNumber evidence="2">2.3.1.9</ecNumber>
    </recommendedName>
</protein>
<evidence type="ECO:0000256" key="6">
    <source>
        <dbReference type="RuleBase" id="RU003557"/>
    </source>
</evidence>
<dbReference type="GO" id="GO:0003985">
    <property type="term" value="F:acetyl-CoA C-acetyltransferase activity"/>
    <property type="evidence" value="ECO:0007669"/>
    <property type="project" value="UniProtKB-EC"/>
</dbReference>
<evidence type="ECO:0000259" key="9">
    <source>
        <dbReference type="Pfam" id="PF02803"/>
    </source>
</evidence>
<evidence type="ECO:0000256" key="3">
    <source>
        <dbReference type="ARBA" id="ARBA00022679"/>
    </source>
</evidence>
<dbReference type="EMBL" id="NAEP01000033">
    <property type="protein sequence ID" value="PDQ35470.1"/>
    <property type="molecule type" value="Genomic_DNA"/>
</dbReference>
<evidence type="ECO:0000313" key="11">
    <source>
        <dbReference type="Proteomes" id="UP000219994"/>
    </source>
</evidence>